<evidence type="ECO:0000313" key="4">
    <source>
        <dbReference type="Proteomes" id="UP000299102"/>
    </source>
</evidence>
<dbReference type="EMBL" id="BGZK01000850">
    <property type="protein sequence ID" value="GBP62796.1"/>
    <property type="molecule type" value="Genomic_DNA"/>
</dbReference>
<accession>A0A4C1XFZ4</accession>
<dbReference type="AlphaFoldDB" id="A0A4C1XFZ4"/>
<keyword evidence="2" id="KW-0812">Transmembrane</keyword>
<sequence length="246" mass="27781">MAAGPGRARVTSRAGGAASGRSRARKCASGTRGSRTRSAAISFVTPAEPQFRIDVTRWPQLENVTDYAVKCLRNEPIAVSYYRRTSDYCEDCRTRVFRVSIYLDSGYNLILVLILVPPSILIAPYRFRFQLALHHQTGFVLNSSDPRPVLSSDPGLTFSYKIGYHSIRINTKSRTENDGGRWEIPRTTSSVSRHAARRTTFLSYVFISKTMFIRKEVSPIRSNEMRSLTVNFSPIQNVATFRPFEV</sequence>
<comment type="caution">
    <text evidence="3">The sequence shown here is derived from an EMBL/GenBank/DDBJ whole genome shotgun (WGS) entry which is preliminary data.</text>
</comment>
<evidence type="ECO:0000313" key="3">
    <source>
        <dbReference type="EMBL" id="GBP62796.1"/>
    </source>
</evidence>
<feature type="transmembrane region" description="Helical" evidence="2">
    <location>
        <begin position="106"/>
        <end position="125"/>
    </location>
</feature>
<gene>
    <name evidence="3" type="ORF">EVAR_50625_1</name>
</gene>
<dbReference type="Proteomes" id="UP000299102">
    <property type="component" value="Unassembled WGS sequence"/>
</dbReference>
<evidence type="ECO:0000256" key="1">
    <source>
        <dbReference type="SAM" id="MobiDB-lite"/>
    </source>
</evidence>
<keyword evidence="2" id="KW-1133">Transmembrane helix</keyword>
<keyword evidence="4" id="KW-1185">Reference proteome</keyword>
<keyword evidence="2" id="KW-0472">Membrane</keyword>
<evidence type="ECO:0000256" key="2">
    <source>
        <dbReference type="SAM" id="Phobius"/>
    </source>
</evidence>
<feature type="region of interest" description="Disordered" evidence="1">
    <location>
        <begin position="1"/>
        <end position="33"/>
    </location>
</feature>
<name>A0A4C1XFZ4_EUMVA</name>
<protein>
    <submittedName>
        <fullName evidence="3">Uncharacterized protein</fullName>
    </submittedName>
</protein>
<feature type="compositionally biased region" description="Low complexity" evidence="1">
    <location>
        <begin position="1"/>
        <end position="21"/>
    </location>
</feature>
<reference evidence="3 4" key="1">
    <citation type="journal article" date="2019" name="Commun. Biol.">
        <title>The bagworm genome reveals a unique fibroin gene that provides high tensile strength.</title>
        <authorList>
            <person name="Kono N."/>
            <person name="Nakamura H."/>
            <person name="Ohtoshi R."/>
            <person name="Tomita M."/>
            <person name="Numata K."/>
            <person name="Arakawa K."/>
        </authorList>
    </citation>
    <scope>NUCLEOTIDE SEQUENCE [LARGE SCALE GENOMIC DNA]</scope>
</reference>
<organism evidence="3 4">
    <name type="scientific">Eumeta variegata</name>
    <name type="common">Bagworm moth</name>
    <name type="synonym">Eumeta japonica</name>
    <dbReference type="NCBI Taxonomy" id="151549"/>
    <lineage>
        <taxon>Eukaryota</taxon>
        <taxon>Metazoa</taxon>
        <taxon>Ecdysozoa</taxon>
        <taxon>Arthropoda</taxon>
        <taxon>Hexapoda</taxon>
        <taxon>Insecta</taxon>
        <taxon>Pterygota</taxon>
        <taxon>Neoptera</taxon>
        <taxon>Endopterygota</taxon>
        <taxon>Lepidoptera</taxon>
        <taxon>Glossata</taxon>
        <taxon>Ditrysia</taxon>
        <taxon>Tineoidea</taxon>
        <taxon>Psychidae</taxon>
        <taxon>Oiketicinae</taxon>
        <taxon>Eumeta</taxon>
    </lineage>
</organism>
<proteinExistence type="predicted"/>